<keyword evidence="1" id="KW-0472">Membrane</keyword>
<dbReference type="GeneID" id="35121981"/>
<evidence type="ECO:0000256" key="1">
    <source>
        <dbReference type="SAM" id="Phobius"/>
    </source>
</evidence>
<dbReference type="Proteomes" id="UP000232806">
    <property type="component" value="Chromosome"/>
</dbReference>
<evidence type="ECO:0000313" key="3">
    <source>
        <dbReference type="Proteomes" id="UP000232806"/>
    </source>
</evidence>
<keyword evidence="1" id="KW-0812">Transmembrane</keyword>
<keyword evidence="1" id="KW-1133">Transmembrane helix</keyword>
<reference evidence="2 3" key="1">
    <citation type="submission" date="2016-10" db="EMBL/GenBank/DDBJ databases">
        <title>Comparative genomics between deep and shallow subseafloor isolates.</title>
        <authorList>
            <person name="Ishii S."/>
            <person name="Miller J.R."/>
            <person name="Sutton G."/>
            <person name="Suzuki S."/>
            <person name="Methe B."/>
            <person name="Inagaki F."/>
            <person name="Imachi H."/>
        </authorList>
    </citation>
    <scope>NUCLEOTIDE SEQUENCE [LARGE SCALE GENOMIC DNA]</scope>
    <source>
        <strain evidence="2 3">MO-MB1</strain>
    </source>
</reference>
<dbReference type="EMBL" id="CP017766">
    <property type="protein sequence ID" value="AUB56351.1"/>
    <property type="molecule type" value="Genomic_DNA"/>
</dbReference>
<feature type="transmembrane region" description="Helical" evidence="1">
    <location>
        <begin position="6"/>
        <end position="26"/>
    </location>
</feature>
<accession>A0A2H4VE54</accession>
<proteinExistence type="predicted"/>
<feature type="transmembrane region" description="Helical" evidence="1">
    <location>
        <begin position="89"/>
        <end position="111"/>
    </location>
</feature>
<dbReference type="AlphaFoldDB" id="A0A2H4VE54"/>
<dbReference type="RefSeq" id="WP_100906330.1">
    <property type="nucleotide sequence ID" value="NZ_CP017766.1"/>
</dbReference>
<organism evidence="2 3">
    <name type="scientific">Methanobacterium subterraneum</name>
    <dbReference type="NCBI Taxonomy" id="59277"/>
    <lineage>
        <taxon>Archaea</taxon>
        <taxon>Methanobacteriati</taxon>
        <taxon>Methanobacteriota</taxon>
        <taxon>Methanomada group</taxon>
        <taxon>Methanobacteria</taxon>
        <taxon>Methanobacteriales</taxon>
        <taxon>Methanobacteriaceae</taxon>
        <taxon>Methanobacterium</taxon>
    </lineage>
</organism>
<dbReference type="OrthoDB" id="69152at2157"/>
<name>A0A2H4VE54_9EURY</name>
<protein>
    <submittedName>
        <fullName evidence="2">Uncharacterized protein</fullName>
    </submittedName>
</protein>
<evidence type="ECO:0000313" key="2">
    <source>
        <dbReference type="EMBL" id="AUB56351.1"/>
    </source>
</evidence>
<sequence length="116" mass="12708">MLSTLLILVTGYFLVAIMGIAIKIFLKPYSSSIESSGIKGAGALIGVFERILVFTFVLTDQYAAISIIFAAKSIARFSELNDRNFAEYYLLGTFTSITMALIIGIIFKLVFGDISF</sequence>
<gene>
    <name evidence="2" type="ORF">BK007_10210</name>
</gene>
<feature type="transmembrane region" description="Helical" evidence="1">
    <location>
        <begin position="47"/>
        <end position="69"/>
    </location>
</feature>